<gene>
    <name evidence="2" type="ORF">ACFSCW_02435</name>
</gene>
<dbReference type="Proteomes" id="UP001597115">
    <property type="component" value="Unassembled WGS sequence"/>
</dbReference>
<accession>A0ABW4I0N0</accession>
<sequence>MAAARLILTAAITLPASMPAAAKSPFDGKWVADLDTQSGLATDIYLVADGSYACKSCTPPRAYPADGQPHAIPGAPDVISEAVTIAGPRTIVTHIVSPALDRTTTMTVAPDDQSATYVSIDHRPGIKTALRTEYLARRTAPAPPGAHPVSGTWQGVRYVAVPAEVRTTELRVDGGMFTYRTPLGTSFIARLGGDYVPIRTSYKSALLAAVRRVGDRQIEESVKQDGKLVAVRTFTVAPDGRTMEIATRNPDGGAVFRITARKQ</sequence>
<dbReference type="RefSeq" id="WP_380886524.1">
    <property type="nucleotide sequence ID" value="NZ_JBHUDY010000001.1"/>
</dbReference>
<reference evidence="3" key="1">
    <citation type="journal article" date="2019" name="Int. J. Syst. Evol. Microbiol.">
        <title>The Global Catalogue of Microorganisms (GCM) 10K type strain sequencing project: providing services to taxonomists for standard genome sequencing and annotation.</title>
        <authorList>
            <consortium name="The Broad Institute Genomics Platform"/>
            <consortium name="The Broad Institute Genome Sequencing Center for Infectious Disease"/>
            <person name="Wu L."/>
            <person name="Ma J."/>
        </authorList>
    </citation>
    <scope>NUCLEOTIDE SEQUENCE [LARGE SCALE GENOMIC DNA]</scope>
    <source>
        <strain evidence="3">CGMCC 1.16275</strain>
    </source>
</reference>
<keyword evidence="1" id="KW-0732">Signal</keyword>
<proteinExistence type="predicted"/>
<feature type="signal peptide" evidence="1">
    <location>
        <begin position="1"/>
        <end position="22"/>
    </location>
</feature>
<protein>
    <submittedName>
        <fullName evidence="2">Uncharacterized protein</fullName>
    </submittedName>
</protein>
<evidence type="ECO:0000256" key="1">
    <source>
        <dbReference type="SAM" id="SignalP"/>
    </source>
</evidence>
<dbReference type="EMBL" id="JBHUDY010000001">
    <property type="protein sequence ID" value="MFD1610654.1"/>
    <property type="molecule type" value="Genomic_DNA"/>
</dbReference>
<evidence type="ECO:0000313" key="2">
    <source>
        <dbReference type="EMBL" id="MFD1610654.1"/>
    </source>
</evidence>
<keyword evidence="3" id="KW-1185">Reference proteome</keyword>
<feature type="chain" id="PRO_5045339857" evidence="1">
    <location>
        <begin position="23"/>
        <end position="263"/>
    </location>
</feature>
<evidence type="ECO:0000313" key="3">
    <source>
        <dbReference type="Proteomes" id="UP001597115"/>
    </source>
</evidence>
<comment type="caution">
    <text evidence="2">The sequence shown here is derived from an EMBL/GenBank/DDBJ whole genome shotgun (WGS) entry which is preliminary data.</text>
</comment>
<name>A0ABW4I0N0_9SPHN</name>
<organism evidence="2 3">
    <name type="scientific">Sphingomonas tabacisoli</name>
    <dbReference type="NCBI Taxonomy" id="2249466"/>
    <lineage>
        <taxon>Bacteria</taxon>
        <taxon>Pseudomonadati</taxon>
        <taxon>Pseudomonadota</taxon>
        <taxon>Alphaproteobacteria</taxon>
        <taxon>Sphingomonadales</taxon>
        <taxon>Sphingomonadaceae</taxon>
        <taxon>Sphingomonas</taxon>
    </lineage>
</organism>